<name>A0ABU8HII4_9BACI</name>
<evidence type="ECO:0000313" key="2">
    <source>
        <dbReference type="EMBL" id="MEI5908951.1"/>
    </source>
</evidence>
<dbReference type="InterPro" id="IPR056100">
    <property type="entry name" value="DUF7683"/>
</dbReference>
<keyword evidence="3" id="KW-1185">Reference proteome</keyword>
<organism evidence="2 3">
    <name type="scientific">Bacillus spongiae</name>
    <dbReference type="NCBI Taxonomy" id="2683610"/>
    <lineage>
        <taxon>Bacteria</taxon>
        <taxon>Bacillati</taxon>
        <taxon>Bacillota</taxon>
        <taxon>Bacilli</taxon>
        <taxon>Bacillales</taxon>
        <taxon>Bacillaceae</taxon>
        <taxon>Bacillus</taxon>
    </lineage>
</organism>
<dbReference type="Proteomes" id="UP001312865">
    <property type="component" value="Unassembled WGS sequence"/>
</dbReference>
<dbReference type="Pfam" id="PF24731">
    <property type="entry name" value="DUF7683"/>
    <property type="match status" value="1"/>
</dbReference>
<comment type="caution">
    <text evidence="2">The sequence shown here is derived from an EMBL/GenBank/DDBJ whole genome shotgun (WGS) entry which is preliminary data.</text>
</comment>
<dbReference type="RefSeq" id="WP_336588400.1">
    <property type="nucleotide sequence ID" value="NZ_JBBAXC010000018.1"/>
</dbReference>
<protein>
    <recommendedName>
        <fullName evidence="1">DUF7683 domain-containing protein</fullName>
    </recommendedName>
</protein>
<sequence length="256" mass="30021">MSREIKYQYRITKYNPDFRNDEGHYTITDEWTSAYDIGKMVNGNSLTLSEYLDVEKAYINTIMNFIQLNNIKSVRLVDLEKDNLNSTDKTSPLYDPAFHLLHLEEDIELSIDNVPIVSKMVLRELIYCQLISKDFFVHFGYDYYMYIGSNNVQSGSLDFTINNSLFVEEMISPYYIPESNVTRGIEWIRIDEEIIEGSELLKGITLEEYRGVLQLSNIHPVIGSFPIKQEYVNFFQKKIKHKIDFSKYNYSLVSND</sequence>
<reference evidence="2 3" key="1">
    <citation type="journal article" date="2018" name="J. Microbiol.">
        <title>Bacillus spongiae sp. nov., isolated from sponge of Jeju Island.</title>
        <authorList>
            <person name="Lee G.E."/>
            <person name="Im W.T."/>
            <person name="Park J.S."/>
        </authorList>
    </citation>
    <scope>NUCLEOTIDE SEQUENCE [LARGE SCALE GENOMIC DNA]</scope>
    <source>
        <strain evidence="2 3">135PIL107-10</strain>
    </source>
</reference>
<evidence type="ECO:0000259" key="1">
    <source>
        <dbReference type="Pfam" id="PF24731"/>
    </source>
</evidence>
<evidence type="ECO:0000313" key="3">
    <source>
        <dbReference type="Proteomes" id="UP001312865"/>
    </source>
</evidence>
<feature type="domain" description="DUF7683" evidence="1">
    <location>
        <begin position="183"/>
        <end position="252"/>
    </location>
</feature>
<gene>
    <name evidence="2" type="ORF">WAK64_18035</name>
</gene>
<accession>A0ABU8HII4</accession>
<proteinExistence type="predicted"/>
<dbReference type="EMBL" id="JBBAXC010000018">
    <property type="protein sequence ID" value="MEI5908951.1"/>
    <property type="molecule type" value="Genomic_DNA"/>
</dbReference>